<keyword evidence="2" id="KW-0472">Membrane</keyword>
<dbReference type="InterPro" id="IPR032816">
    <property type="entry name" value="VTT_dom"/>
</dbReference>
<proteinExistence type="predicted"/>
<protein>
    <recommendedName>
        <fullName evidence="4">VTT domain-containing protein</fullName>
    </recommendedName>
</protein>
<feature type="transmembrane region" description="Helical" evidence="2">
    <location>
        <begin position="325"/>
        <end position="342"/>
    </location>
</feature>
<accession>A0A7S2XFX2</accession>
<evidence type="ECO:0000259" key="4">
    <source>
        <dbReference type="Pfam" id="PF09335"/>
    </source>
</evidence>
<dbReference type="EMBL" id="HBHP01030806">
    <property type="protein sequence ID" value="CAD9774978.1"/>
    <property type="molecule type" value="Transcribed_RNA"/>
</dbReference>
<keyword evidence="2" id="KW-1133">Transmembrane helix</keyword>
<dbReference type="AlphaFoldDB" id="A0A7S2XFX2"/>
<feature type="signal peptide" evidence="3">
    <location>
        <begin position="1"/>
        <end position="21"/>
    </location>
</feature>
<dbReference type="InterPro" id="IPR053240">
    <property type="entry name" value="VTT_domain"/>
</dbReference>
<keyword evidence="3" id="KW-0732">Signal</keyword>
<feature type="region of interest" description="Disordered" evidence="1">
    <location>
        <begin position="355"/>
        <end position="374"/>
    </location>
</feature>
<dbReference type="Pfam" id="PF09335">
    <property type="entry name" value="VTT_dom"/>
    <property type="match status" value="1"/>
</dbReference>
<feature type="transmembrane region" description="Helical" evidence="2">
    <location>
        <begin position="209"/>
        <end position="227"/>
    </location>
</feature>
<evidence type="ECO:0000256" key="3">
    <source>
        <dbReference type="SAM" id="SignalP"/>
    </source>
</evidence>
<feature type="chain" id="PRO_5030590000" description="VTT domain-containing protein" evidence="3">
    <location>
        <begin position="22"/>
        <end position="374"/>
    </location>
</feature>
<name>A0A7S2XFX2_9EUKA</name>
<evidence type="ECO:0000256" key="1">
    <source>
        <dbReference type="SAM" id="MobiDB-lite"/>
    </source>
</evidence>
<feature type="transmembrane region" description="Helical" evidence="2">
    <location>
        <begin position="181"/>
        <end position="202"/>
    </location>
</feature>
<evidence type="ECO:0000256" key="2">
    <source>
        <dbReference type="SAM" id="Phobius"/>
    </source>
</evidence>
<reference evidence="5" key="1">
    <citation type="submission" date="2021-01" db="EMBL/GenBank/DDBJ databases">
        <authorList>
            <person name="Corre E."/>
            <person name="Pelletier E."/>
            <person name="Niang G."/>
            <person name="Scheremetjew M."/>
            <person name="Finn R."/>
            <person name="Kale V."/>
            <person name="Holt S."/>
            <person name="Cochrane G."/>
            <person name="Meng A."/>
            <person name="Brown T."/>
            <person name="Cohen L."/>
        </authorList>
    </citation>
    <scope>NUCLEOTIDE SEQUENCE</scope>
    <source>
        <strain evidence="5">CCMP622</strain>
    </source>
</reference>
<dbReference type="PANTHER" id="PTHR46826:SF1">
    <property type="entry name" value="TVP38_TMEM64 FAMILY MEMBRANE PROTEIN YDJX"/>
    <property type="match status" value="1"/>
</dbReference>
<feature type="transmembrane region" description="Helical" evidence="2">
    <location>
        <begin position="287"/>
        <end position="305"/>
    </location>
</feature>
<organism evidence="5">
    <name type="scientific">Lotharella oceanica</name>
    <dbReference type="NCBI Taxonomy" id="641309"/>
    <lineage>
        <taxon>Eukaryota</taxon>
        <taxon>Sar</taxon>
        <taxon>Rhizaria</taxon>
        <taxon>Cercozoa</taxon>
        <taxon>Chlorarachniophyceae</taxon>
        <taxon>Lotharella</taxon>
    </lineage>
</organism>
<sequence>MFAWRYLLLCVQIGLFSRVESSVHVKPFHGPCKAVVPRARWSASKHEKRRVLVSASFPPQTDSNLAPGMKRFNASDGEAYQRTPALRQLRDRAALKAVNLVSSGSNASSADMQMNVKALSLITSSAVIFEVIQFTGTALVFYLIHQIIPEATNLQEAIELTSGSIQQLGNLGYLVYAGTQILFQVFPIASAFAMTVSAGVVFGSVKKGVAIVSLASSFSAAVSFLISRNVAKGRFNDFTNKSPQLKAIDTALADAGFFNSVLLMFLLRSSPVIPFSWANYLFGLSRVPFIPFVLGTLLGTLPGITMMVSAGNLGAEVISGGGNNLVVQGGLVATILSFVLIGRISQNTVKEMGIDLESESDPRSEAWEEGGGGE</sequence>
<keyword evidence="2" id="KW-0812">Transmembrane</keyword>
<feature type="domain" description="VTT" evidence="4">
    <location>
        <begin position="193"/>
        <end position="312"/>
    </location>
</feature>
<dbReference type="PANTHER" id="PTHR46826">
    <property type="match status" value="1"/>
</dbReference>
<gene>
    <name evidence="5" type="ORF">LSP00402_LOCUS18974</name>
</gene>
<evidence type="ECO:0000313" key="5">
    <source>
        <dbReference type="EMBL" id="CAD9774978.1"/>
    </source>
</evidence>